<evidence type="ECO:0000259" key="4">
    <source>
        <dbReference type="Pfam" id="PF04755"/>
    </source>
</evidence>
<name>A0A6S9HUA9_HETAK</name>
<feature type="domain" description="Plastid lipid-associated protein/fibrillin conserved" evidence="4">
    <location>
        <begin position="91"/>
        <end position="284"/>
    </location>
</feature>
<keyword evidence="2" id="KW-0934">Plastid</keyword>
<reference evidence="5" key="1">
    <citation type="submission" date="2021-01" db="EMBL/GenBank/DDBJ databases">
        <authorList>
            <person name="Corre E."/>
            <person name="Pelletier E."/>
            <person name="Niang G."/>
            <person name="Scheremetjew M."/>
            <person name="Finn R."/>
            <person name="Kale V."/>
            <person name="Holt S."/>
            <person name="Cochrane G."/>
            <person name="Meng A."/>
            <person name="Brown T."/>
            <person name="Cohen L."/>
        </authorList>
    </citation>
    <scope>NUCLEOTIDE SEQUENCE</scope>
    <source>
        <strain evidence="5">CCMP3107</strain>
    </source>
</reference>
<gene>
    <name evidence="5" type="ORF">HAKA00212_LOCUS13176</name>
</gene>
<comment type="subcellular location">
    <subcellularLocation>
        <location evidence="1">Plastid</location>
    </subcellularLocation>
</comment>
<feature type="signal peptide" evidence="3">
    <location>
        <begin position="1"/>
        <end position="25"/>
    </location>
</feature>
<sequence>MKLSATCQQLLSLLWLAILLDSAVAFKLSILNKPNTSNRLGPRSGSLSRRWMSDSEFFDDNAPSDTSTEEPRAAVVVDTTASAPTAEDRAALKAELLGACLGLNRGFSATAAEARRVQGLVELLEADNPNPMPTQGLEFGTSPLSGDWRLVYTNALDVLTVALVPAVAVGQVYQNINGDASEITNVIDLQPSAAPLLNAAGASTVARLKVKASGKVESGTRVAIKFISSEFSPRTFLGQEVSGLLPAPRFSFPQVANPIGWIENTYVDDSLRVCRAIGDNVFVLTRVSDYDE</sequence>
<dbReference type="AlphaFoldDB" id="A0A6S9HUA9"/>
<organism evidence="5">
    <name type="scientific">Heterosigma akashiwo</name>
    <name type="common">Chromophytic alga</name>
    <name type="synonym">Heterosigma carterae</name>
    <dbReference type="NCBI Taxonomy" id="2829"/>
    <lineage>
        <taxon>Eukaryota</taxon>
        <taxon>Sar</taxon>
        <taxon>Stramenopiles</taxon>
        <taxon>Ochrophyta</taxon>
        <taxon>Raphidophyceae</taxon>
        <taxon>Chattonellales</taxon>
        <taxon>Chattonellaceae</taxon>
        <taxon>Heterosigma</taxon>
    </lineage>
</organism>
<feature type="chain" id="PRO_5030159585" description="Plastid lipid-associated protein/fibrillin conserved domain-containing protein" evidence="3">
    <location>
        <begin position="26"/>
        <end position="292"/>
    </location>
</feature>
<keyword evidence="3" id="KW-0732">Signal</keyword>
<evidence type="ECO:0000313" key="5">
    <source>
        <dbReference type="EMBL" id="CAE0634458.1"/>
    </source>
</evidence>
<accession>A0A6S9HUA9</accession>
<evidence type="ECO:0000256" key="2">
    <source>
        <dbReference type="ARBA" id="ARBA00022640"/>
    </source>
</evidence>
<dbReference type="PANTHER" id="PTHR31906">
    <property type="entry name" value="PLASTID-LIPID-ASSOCIATED PROTEIN 4, CHLOROPLASTIC-RELATED"/>
    <property type="match status" value="1"/>
</dbReference>
<dbReference type="EMBL" id="HBIU01028620">
    <property type="protein sequence ID" value="CAE0634458.1"/>
    <property type="molecule type" value="Transcribed_RNA"/>
</dbReference>
<dbReference type="Pfam" id="PF04755">
    <property type="entry name" value="PAP_fibrillin"/>
    <property type="match status" value="1"/>
</dbReference>
<evidence type="ECO:0000256" key="1">
    <source>
        <dbReference type="ARBA" id="ARBA00004474"/>
    </source>
</evidence>
<evidence type="ECO:0000256" key="3">
    <source>
        <dbReference type="SAM" id="SignalP"/>
    </source>
</evidence>
<protein>
    <recommendedName>
        <fullName evidence="4">Plastid lipid-associated protein/fibrillin conserved domain-containing protein</fullName>
    </recommendedName>
</protein>
<dbReference type="GO" id="GO:0009536">
    <property type="term" value="C:plastid"/>
    <property type="evidence" value="ECO:0007669"/>
    <property type="project" value="UniProtKB-SubCell"/>
</dbReference>
<dbReference type="InterPro" id="IPR039633">
    <property type="entry name" value="PAP"/>
</dbReference>
<dbReference type="InterPro" id="IPR006843">
    <property type="entry name" value="PAP/fibrillin_dom"/>
</dbReference>
<proteinExistence type="predicted"/>